<reference evidence="8 9" key="1">
    <citation type="submission" date="2018-03" db="EMBL/GenBank/DDBJ databases">
        <title>Cross-interface Injection: A General Nanoliter Liquid Handling Method Applied to Single Cells Genome Amplification Automated Nanoliter Liquid Handling Applied to Single Cell Multiple Displacement Amplification.</title>
        <authorList>
            <person name="Yun J."/>
            <person name="Xu P."/>
            <person name="Xu J."/>
            <person name="Dai X."/>
            <person name="Wang Y."/>
            <person name="Zheng X."/>
            <person name="Cao C."/>
            <person name="Yi Q."/>
            <person name="Zhu Y."/>
            <person name="Wang L."/>
            <person name="Dong Z."/>
            <person name="Huang Y."/>
            <person name="Huang L."/>
            <person name="Du W."/>
        </authorList>
    </citation>
    <scope>NUCLEOTIDE SEQUENCE [LARGE SCALE GENOMIC DNA]</scope>
    <source>
        <strain evidence="8 9">Z-D1-2</strain>
    </source>
</reference>
<evidence type="ECO:0000259" key="7">
    <source>
        <dbReference type="Pfam" id="PF13742"/>
    </source>
</evidence>
<protein>
    <recommendedName>
        <fullName evidence="5">Exodeoxyribonuclease 7 large subunit</fullName>
        <ecNumber evidence="5">3.1.11.6</ecNumber>
    </recommendedName>
</protein>
<dbReference type="NCBIfam" id="TIGR00237">
    <property type="entry name" value="xseA"/>
    <property type="match status" value="1"/>
</dbReference>
<dbReference type="GO" id="GO:0006308">
    <property type="term" value="P:DNA catabolic process"/>
    <property type="evidence" value="ECO:0007669"/>
    <property type="project" value="UniProtKB-UniRule"/>
</dbReference>
<gene>
    <name evidence="8" type="primary">xseA</name>
    <name evidence="8" type="ORF">C9994_07445</name>
</gene>
<keyword evidence="4 5" id="KW-0269">Exonuclease</keyword>
<dbReference type="CDD" id="cd04489">
    <property type="entry name" value="ExoVII_LU_OBF"/>
    <property type="match status" value="1"/>
</dbReference>
<evidence type="ECO:0000313" key="9">
    <source>
        <dbReference type="Proteomes" id="UP000240608"/>
    </source>
</evidence>
<dbReference type="GO" id="GO:0009318">
    <property type="term" value="C:exodeoxyribonuclease VII complex"/>
    <property type="evidence" value="ECO:0007669"/>
    <property type="project" value="UniProtKB-UniRule"/>
</dbReference>
<dbReference type="PANTHER" id="PTHR30008:SF0">
    <property type="entry name" value="EXODEOXYRIBONUCLEASE 7 LARGE SUBUNIT"/>
    <property type="match status" value="1"/>
</dbReference>
<dbReference type="Pfam" id="PF13742">
    <property type="entry name" value="tRNA_anti_2"/>
    <property type="match status" value="1"/>
</dbReference>
<sequence length="414" mass="47220">MQHISLADLNLLIKDTLQVQLEPSYWIVAEIGELRLNQNGHCYLEFIEKEENSNRLLAKIKGTIWSYSYRNISAWFQSITGEQLRAGLTVLANVQVQFHEVYGLSLNVKDIDPNFTLGERARKRQEIIAELQADGVFEMNKALKLPLVPQKIAIISAESAAGYGDFMNQIAHNDFGYHIETRIFTATMQGEKAAESIIDALLRIHQIAVQFDAVIIIRGGGAQVDLDCFDDYELASHVAQFPLPVFTGIGHERDETICDLVAHTALKTPTAVAEFLIRGMRVYEEKVKLTTQNILAFVNDSLEKNKYHLKEQQHRLRYCMNKHFNKAENHLNRIWQKWEHGLKSHLRNEANRLEMLEKTLQLINPENIFKKGYSYTSINGKNINQMVVKAGDELKTISAEQIVTSKVSQVKSKN</sequence>
<dbReference type="InterPro" id="IPR020579">
    <property type="entry name" value="Exonuc_VII_lsu_C"/>
</dbReference>
<evidence type="ECO:0000313" key="8">
    <source>
        <dbReference type="EMBL" id="PTB96412.1"/>
    </source>
</evidence>
<accession>A0A2T4DRI4</accession>
<evidence type="ECO:0000256" key="2">
    <source>
        <dbReference type="ARBA" id="ARBA00022722"/>
    </source>
</evidence>
<keyword evidence="1" id="KW-0963">Cytoplasm</keyword>
<comment type="caution">
    <text evidence="8">The sequence shown here is derived from an EMBL/GenBank/DDBJ whole genome shotgun (WGS) entry which is preliminary data.</text>
</comment>
<dbReference type="EMBL" id="PYVU01000052">
    <property type="protein sequence ID" value="PTB96412.1"/>
    <property type="molecule type" value="Genomic_DNA"/>
</dbReference>
<dbReference type="GO" id="GO:0008855">
    <property type="term" value="F:exodeoxyribonuclease VII activity"/>
    <property type="evidence" value="ECO:0007669"/>
    <property type="project" value="UniProtKB-UniRule"/>
</dbReference>
<proteinExistence type="inferred from homology"/>
<dbReference type="Pfam" id="PF02601">
    <property type="entry name" value="Exonuc_VII_L"/>
    <property type="match status" value="1"/>
</dbReference>
<dbReference type="InterPro" id="IPR025824">
    <property type="entry name" value="OB-fold_nuc-bd_dom"/>
</dbReference>
<dbReference type="PANTHER" id="PTHR30008">
    <property type="entry name" value="EXODEOXYRIBONUCLEASE 7 LARGE SUBUNIT"/>
    <property type="match status" value="1"/>
</dbReference>
<dbReference type="GO" id="GO:0005737">
    <property type="term" value="C:cytoplasm"/>
    <property type="evidence" value="ECO:0007669"/>
    <property type="project" value="UniProtKB-SubCell"/>
</dbReference>
<evidence type="ECO:0000256" key="5">
    <source>
        <dbReference type="RuleBase" id="RU004355"/>
    </source>
</evidence>
<evidence type="ECO:0000259" key="6">
    <source>
        <dbReference type="Pfam" id="PF02601"/>
    </source>
</evidence>
<evidence type="ECO:0000256" key="4">
    <source>
        <dbReference type="ARBA" id="ARBA00022839"/>
    </source>
</evidence>
<organism evidence="8 9">
    <name type="scientific">Marivirga lumbricoides</name>
    <dbReference type="NCBI Taxonomy" id="1046115"/>
    <lineage>
        <taxon>Bacteria</taxon>
        <taxon>Pseudomonadati</taxon>
        <taxon>Bacteroidota</taxon>
        <taxon>Cytophagia</taxon>
        <taxon>Cytophagales</taxon>
        <taxon>Marivirgaceae</taxon>
        <taxon>Marivirga</taxon>
    </lineage>
</organism>
<dbReference type="AlphaFoldDB" id="A0A2T4DRI4"/>
<evidence type="ECO:0000256" key="1">
    <source>
        <dbReference type="ARBA" id="ARBA00022490"/>
    </source>
</evidence>
<comment type="catalytic activity">
    <reaction evidence="5">
        <text>Exonucleolytic cleavage in either 5'- to 3'- or 3'- to 5'-direction to yield nucleoside 5'-phosphates.</text>
        <dbReference type="EC" id="3.1.11.6"/>
    </reaction>
</comment>
<feature type="domain" description="OB-fold nucleic acid binding" evidence="7">
    <location>
        <begin position="5"/>
        <end position="112"/>
    </location>
</feature>
<name>A0A2T4DRI4_9BACT</name>
<keyword evidence="3 5" id="KW-0378">Hydrolase</keyword>
<dbReference type="GO" id="GO:0003676">
    <property type="term" value="F:nucleic acid binding"/>
    <property type="evidence" value="ECO:0007669"/>
    <property type="project" value="InterPro"/>
</dbReference>
<dbReference type="Proteomes" id="UP000240608">
    <property type="component" value="Unassembled WGS sequence"/>
</dbReference>
<dbReference type="EC" id="3.1.11.6" evidence="5"/>
<evidence type="ECO:0000256" key="3">
    <source>
        <dbReference type="ARBA" id="ARBA00022801"/>
    </source>
</evidence>
<comment type="subcellular location">
    <subcellularLocation>
        <location evidence="5">Cytoplasm</location>
    </subcellularLocation>
</comment>
<comment type="similarity">
    <text evidence="5">Belongs to the XseA family.</text>
</comment>
<feature type="domain" description="Exonuclease VII large subunit C-terminal" evidence="6">
    <location>
        <begin position="137"/>
        <end position="348"/>
    </location>
</feature>
<dbReference type="InterPro" id="IPR003753">
    <property type="entry name" value="Exonuc_VII_L"/>
</dbReference>
<keyword evidence="2 5" id="KW-0540">Nuclease</keyword>